<accession>A0ACC2PA43</accession>
<name>A0ACC2PA43_9HYME</name>
<reference evidence="1" key="1">
    <citation type="submission" date="2023-04" db="EMBL/GenBank/DDBJ databases">
        <title>A chromosome-level genome assembly of the parasitoid wasp Eretmocerus hayati.</title>
        <authorList>
            <person name="Zhong Y."/>
            <person name="Liu S."/>
            <person name="Liu Y."/>
        </authorList>
    </citation>
    <scope>NUCLEOTIDE SEQUENCE</scope>
    <source>
        <strain evidence="1">ZJU_SS_LIU_2023</strain>
    </source>
</reference>
<keyword evidence="2" id="KW-1185">Reference proteome</keyword>
<organism evidence="1 2">
    <name type="scientific">Eretmocerus hayati</name>
    <dbReference type="NCBI Taxonomy" id="131215"/>
    <lineage>
        <taxon>Eukaryota</taxon>
        <taxon>Metazoa</taxon>
        <taxon>Ecdysozoa</taxon>
        <taxon>Arthropoda</taxon>
        <taxon>Hexapoda</taxon>
        <taxon>Insecta</taxon>
        <taxon>Pterygota</taxon>
        <taxon>Neoptera</taxon>
        <taxon>Endopterygota</taxon>
        <taxon>Hymenoptera</taxon>
        <taxon>Apocrita</taxon>
        <taxon>Proctotrupomorpha</taxon>
        <taxon>Chalcidoidea</taxon>
        <taxon>Aphelinidae</taxon>
        <taxon>Aphelininae</taxon>
        <taxon>Eretmocerus</taxon>
    </lineage>
</organism>
<dbReference type="Proteomes" id="UP001239111">
    <property type="component" value="Chromosome 2"/>
</dbReference>
<gene>
    <name evidence="1" type="ORF">QAD02_015755</name>
</gene>
<evidence type="ECO:0000313" key="2">
    <source>
        <dbReference type="Proteomes" id="UP001239111"/>
    </source>
</evidence>
<proteinExistence type="predicted"/>
<protein>
    <submittedName>
        <fullName evidence="1">Uncharacterized protein</fullName>
    </submittedName>
</protein>
<sequence>MGSLSLLCPMCCGETFNNPESLKYHLLSVTDNLYCPACSTKTYSMAALIQHLDSCGKDSNSSGTVQKLENDQDLPEDELNDKDDMMEDDDMSEGSFMATVNEDGIMVVGEGRTIQVDENGDIRVLDRGRSVNKAEAFTFASVQDIDDAVSSVADTSELMNEDESTMVSITQAESMGSMDDVNYEMKLESHQTFGNEQVEGVSLYSCSTCDVSFESVLDHIKQYHDGQEVVLEMGDQQLKELESESENVPTATKESRAVSDSPSRLNKQTSVKSKKSMNTIRTEECIDNEGRMYTRKVVQIERFWDRAPGNVSETKAPMIEKFFSNVEGVKVRDKILTVAPTQMYRCTQCLEQFAKLNDFQIHFCFQKNNRCDQCDQTFASSKLLQAHLKEHENSDLPLQKIFLCTVCGTEFLTHKSLRLHSRMHAPVKSRHVDAPEGTEEETFVCVECGTTLSESYRAAHMALHAGDPITCHICNRKFDSAESLAMHAAVHTEAANPQIINSSNIVDQSITISSTDADGHTTLLSSDAINEGAAPQGTATNLDGQANAEPVGIELLKPYQCQHCGRRFTRPHEKVKHERIHTGEKPHSCEVCGKKFRVSYCLTLHMRTHTGVRPYECQHCGKRFKASSVYNHHLLTHGEERAYTCPYCPKTFKTRVQLAGHKNSHTKPFRCTECSRPFASLYAARAHMQTHKKDNNLKFSCTICGASYGRAFALKDHVKQHEQENSLMPPEPAREEEVHELDTFLLQGDEGVELIVPSPPPPPPCDNELEDM</sequence>
<comment type="caution">
    <text evidence="1">The sequence shown here is derived from an EMBL/GenBank/DDBJ whole genome shotgun (WGS) entry which is preliminary data.</text>
</comment>
<dbReference type="EMBL" id="CM056742">
    <property type="protein sequence ID" value="KAJ8679968.1"/>
    <property type="molecule type" value="Genomic_DNA"/>
</dbReference>
<evidence type="ECO:0000313" key="1">
    <source>
        <dbReference type="EMBL" id="KAJ8679968.1"/>
    </source>
</evidence>